<dbReference type="EMBL" id="JAWDGP010006903">
    <property type="protein sequence ID" value="KAK3733314.1"/>
    <property type="molecule type" value="Genomic_DNA"/>
</dbReference>
<keyword evidence="2" id="KW-1185">Reference proteome</keyword>
<organism evidence="1 2">
    <name type="scientific">Elysia crispata</name>
    <name type="common">lettuce slug</name>
    <dbReference type="NCBI Taxonomy" id="231223"/>
    <lineage>
        <taxon>Eukaryota</taxon>
        <taxon>Metazoa</taxon>
        <taxon>Spiralia</taxon>
        <taxon>Lophotrochozoa</taxon>
        <taxon>Mollusca</taxon>
        <taxon>Gastropoda</taxon>
        <taxon>Heterobranchia</taxon>
        <taxon>Euthyneura</taxon>
        <taxon>Panpulmonata</taxon>
        <taxon>Sacoglossa</taxon>
        <taxon>Placobranchoidea</taxon>
        <taxon>Plakobranchidae</taxon>
        <taxon>Elysia</taxon>
    </lineage>
</organism>
<sequence>MKKKFALSPKCVRCKFKRNEALCSGSAPNHQYQEENGKLRRRASGFLVYTETRADNTSLRAVLARITHIDLIIFVLPISLLSTEQCPGH</sequence>
<gene>
    <name evidence="1" type="ORF">RRG08_037106</name>
</gene>
<dbReference type="AlphaFoldDB" id="A0AAE0Y6K1"/>
<accession>A0AAE0Y6K1</accession>
<comment type="caution">
    <text evidence="1">The sequence shown here is derived from an EMBL/GenBank/DDBJ whole genome shotgun (WGS) entry which is preliminary data.</text>
</comment>
<reference evidence="1" key="1">
    <citation type="journal article" date="2023" name="G3 (Bethesda)">
        <title>A reference genome for the long-term kleptoplast-retaining sea slug Elysia crispata morphotype clarki.</title>
        <authorList>
            <person name="Eastman K.E."/>
            <person name="Pendleton A.L."/>
            <person name="Shaikh M.A."/>
            <person name="Suttiyut T."/>
            <person name="Ogas R."/>
            <person name="Tomko P."/>
            <person name="Gavelis G."/>
            <person name="Widhalm J.R."/>
            <person name="Wisecaver J.H."/>
        </authorList>
    </citation>
    <scope>NUCLEOTIDE SEQUENCE</scope>
    <source>
        <strain evidence="1">ECLA1</strain>
    </source>
</reference>
<dbReference type="Proteomes" id="UP001283361">
    <property type="component" value="Unassembled WGS sequence"/>
</dbReference>
<proteinExistence type="predicted"/>
<evidence type="ECO:0000313" key="2">
    <source>
        <dbReference type="Proteomes" id="UP001283361"/>
    </source>
</evidence>
<name>A0AAE0Y6K1_9GAST</name>
<evidence type="ECO:0000313" key="1">
    <source>
        <dbReference type="EMBL" id="KAK3733314.1"/>
    </source>
</evidence>
<protein>
    <submittedName>
        <fullName evidence="1">Uncharacterized protein</fullName>
    </submittedName>
</protein>